<dbReference type="SMART" id="SM00028">
    <property type="entry name" value="TPR"/>
    <property type="match status" value="4"/>
</dbReference>
<dbReference type="InterPro" id="IPR019734">
    <property type="entry name" value="TPR_rpt"/>
</dbReference>
<gene>
    <name evidence="4" type="ORF">ACFO6Q_14245</name>
</gene>
<feature type="signal peptide" evidence="2">
    <location>
        <begin position="1"/>
        <end position="22"/>
    </location>
</feature>
<feature type="domain" description="CHAT" evidence="3">
    <location>
        <begin position="697"/>
        <end position="1022"/>
    </location>
</feature>
<evidence type="ECO:0000313" key="4">
    <source>
        <dbReference type="EMBL" id="MFC4821490.1"/>
    </source>
</evidence>
<protein>
    <submittedName>
        <fullName evidence="4">CHAT domain-containing protein</fullName>
    </submittedName>
</protein>
<dbReference type="Pfam" id="PF13424">
    <property type="entry name" value="TPR_12"/>
    <property type="match status" value="1"/>
</dbReference>
<feature type="chain" id="PRO_5045731481" evidence="2">
    <location>
        <begin position="23"/>
        <end position="1025"/>
    </location>
</feature>
<evidence type="ECO:0000256" key="1">
    <source>
        <dbReference type="SAM" id="Coils"/>
    </source>
</evidence>
<dbReference type="EMBL" id="JBHSHD010000010">
    <property type="protein sequence ID" value="MFC4821490.1"/>
    <property type="molecule type" value="Genomic_DNA"/>
</dbReference>
<dbReference type="SUPFAM" id="SSF48452">
    <property type="entry name" value="TPR-like"/>
    <property type="match status" value="1"/>
</dbReference>
<proteinExistence type="predicted"/>
<keyword evidence="1" id="KW-0175">Coiled coil</keyword>
<dbReference type="RefSeq" id="WP_380021767.1">
    <property type="nucleotide sequence ID" value="NZ_JBHSHD010000010.1"/>
</dbReference>
<comment type="caution">
    <text evidence="4">The sequence shown here is derived from an EMBL/GenBank/DDBJ whole genome shotgun (WGS) entry which is preliminary data.</text>
</comment>
<dbReference type="Gene3D" id="1.25.40.10">
    <property type="entry name" value="Tetratricopeptide repeat domain"/>
    <property type="match status" value="1"/>
</dbReference>
<evidence type="ECO:0000259" key="3">
    <source>
        <dbReference type="Pfam" id="PF12770"/>
    </source>
</evidence>
<organism evidence="4 5">
    <name type="scientific">Dokdonella ginsengisoli</name>
    <dbReference type="NCBI Taxonomy" id="363846"/>
    <lineage>
        <taxon>Bacteria</taxon>
        <taxon>Pseudomonadati</taxon>
        <taxon>Pseudomonadota</taxon>
        <taxon>Gammaproteobacteria</taxon>
        <taxon>Lysobacterales</taxon>
        <taxon>Rhodanobacteraceae</taxon>
        <taxon>Dokdonella</taxon>
    </lineage>
</organism>
<keyword evidence="2" id="KW-0732">Signal</keyword>
<feature type="coiled-coil region" evidence="1">
    <location>
        <begin position="575"/>
        <end position="602"/>
    </location>
</feature>
<dbReference type="InterPro" id="IPR024983">
    <property type="entry name" value="CHAT_dom"/>
</dbReference>
<dbReference type="Proteomes" id="UP001595886">
    <property type="component" value="Unassembled WGS sequence"/>
</dbReference>
<dbReference type="InterPro" id="IPR011990">
    <property type="entry name" value="TPR-like_helical_dom_sf"/>
</dbReference>
<evidence type="ECO:0000256" key="2">
    <source>
        <dbReference type="SAM" id="SignalP"/>
    </source>
</evidence>
<dbReference type="PANTHER" id="PTHR10098">
    <property type="entry name" value="RAPSYN-RELATED"/>
    <property type="match status" value="1"/>
</dbReference>
<keyword evidence="5" id="KW-1185">Reference proteome</keyword>
<accession>A0ABV9QWT8</accession>
<sequence>MNAWARGVLLGAAFGVAADAHAAPVASPGPIEQALRTEDYARAEKLARAQLADAERRHGRDSAQALRAIDALVEVSLDGDWIETADLASSIDREIDLAAALNGKESREYARALSRKANLLRSRSETSASVPIVTQAAAIAARVLPADDLDRAEIELIAGSNLYFLQNQPAQGEALVAAAVQRLRQPPIARPRALARALRHVVRIHLNSQRPEDTLRAAREYEAYTRENFGAASARHGEAMNWLGFSLSESGQYALGLETLRESVTLLGKTRPYRQSLHVEALNNLAQRLGMLGDFSHSKTEYLRALAIEERKPTGNGASYGLLLNGLAVLHGRQGDWRTAATYLERALPVYVRVFGPDSRSVRLIQDNMASALLTTGRIDEAASILEDRVATYERDPAAISGKRPLQSYTNLAIARLWQRRYVEAEALYRRFLLLLGDGYDFQRINQRDAAGLAAALWGQGRLEEALAQIRTTRRSAARVRNTALDQLSERQMLAFDRGDDSDLAVAIAAASGNPALVEQAWQAVLETSGFVTQAMAKRIALASMQRTHADLWQEWRDTSAALSSARVGATKTPSAEAIAAVDRAQDALDRVERRLAGVDIAESRSLLAEQGDFAAAVADLPDDAALVRYLEVPDFAPDHYQRNPAAGNGHLYALVRGRAEPARAVDLGSMPQIKAEIDAWYAIASNPRAASSEAAAAKALRRRLLDPLALSEKRQRLFVIPSAALSRINFAALSNEDGRYLVETGPSFHLLNHERELLLPRPQARTNGLLLAGAATGSISTGVLGPQMRKACPGLGPGSLGALPGAASELAALQELAQDRAGKITVVSGAGATESAVRAAMPGNSIIHLATHAFAFGDHCADADALRSISLDLPQADGKPADLADLPNLSALAFLPDTRGAVADDGLLTSEEVTTLDLSGVDWVVLSACETALGKAQGGEGVFGLRRAFRLAGARTVVMSLWKVEDTATAQFMRELYRARLVERLDTPAAMQAAMRSTLEARRRRGESPHPLYWAGFVAAGAWR</sequence>
<name>A0ABV9QWT8_9GAMM</name>
<evidence type="ECO:0000313" key="5">
    <source>
        <dbReference type="Proteomes" id="UP001595886"/>
    </source>
</evidence>
<reference evidence="5" key="1">
    <citation type="journal article" date="2019" name="Int. J. Syst. Evol. Microbiol.">
        <title>The Global Catalogue of Microorganisms (GCM) 10K type strain sequencing project: providing services to taxonomists for standard genome sequencing and annotation.</title>
        <authorList>
            <consortium name="The Broad Institute Genomics Platform"/>
            <consortium name="The Broad Institute Genome Sequencing Center for Infectious Disease"/>
            <person name="Wu L."/>
            <person name="Ma J."/>
        </authorList>
    </citation>
    <scope>NUCLEOTIDE SEQUENCE [LARGE SCALE GENOMIC DNA]</scope>
    <source>
        <strain evidence="5">CCUG 30340</strain>
    </source>
</reference>
<dbReference type="Pfam" id="PF12770">
    <property type="entry name" value="CHAT"/>
    <property type="match status" value="1"/>
</dbReference>